<dbReference type="GO" id="GO:0070475">
    <property type="term" value="P:rRNA base methylation"/>
    <property type="evidence" value="ECO:0007669"/>
    <property type="project" value="UniProtKB-UniRule"/>
</dbReference>
<dbReference type="InterPro" id="IPR029063">
    <property type="entry name" value="SAM-dependent_MTases_sf"/>
</dbReference>
<dbReference type="EC" id="2.1.1.266" evidence="1"/>
<comment type="subunit">
    <text evidence="1">Monomer.</text>
</comment>
<dbReference type="Gene3D" id="3.40.50.150">
    <property type="entry name" value="Vaccinia Virus protein VP39"/>
    <property type="match status" value="1"/>
</dbReference>
<dbReference type="Proteomes" id="UP000294593">
    <property type="component" value="Unassembled WGS sequence"/>
</dbReference>
<feature type="binding site" evidence="1">
    <location>
        <position position="42"/>
    </location>
    <ligand>
        <name>S-adenosyl-L-methionine</name>
        <dbReference type="ChEBI" id="CHEBI:59789"/>
    </ligand>
</feature>
<dbReference type="GO" id="GO:0036307">
    <property type="term" value="F:23S rRNA (adenine(2030)-N(6))-methyltransferase activity"/>
    <property type="evidence" value="ECO:0007669"/>
    <property type="project" value="UniProtKB-UniRule"/>
</dbReference>
<sequence length="288" mass="32243">MFSYRHGFHAGNHADVLKHMVLVQMLEHLLQKDKPFWVIDTHAGGGIYDLTSGYATKSAEADSGVNTLWSLRNKKATPEAVKSYLKQVAALNSGDTLQWYPGSPQLAAQMLRQGDHLRLYELHPTEIKLLRGHFESVRRGVSIEEADGFNGLRGILPPPPKRGLVHIDPPYEAKEDYKRVLQTLKEAIPRFATGTYAVWYPEVARMESQQFSGQLKRLGGSLEKVDWLHATLRVKGAEKGGLGLYGSGMFIVNPPWTLYDRLAEALPWLVETLGVDDYAAYTLEAQQS</sequence>
<protein>
    <recommendedName>
        <fullName evidence="1">Ribosomal RNA large subunit methyltransferase J</fullName>
        <ecNumber evidence="1">2.1.1.266</ecNumber>
    </recommendedName>
    <alternativeName>
        <fullName evidence="1">23S rRNA (adenine(2030)-N6)-methyltransferase</fullName>
    </alternativeName>
    <alternativeName>
        <fullName evidence="1">23S rRNA m6A2030 methyltransferase</fullName>
    </alternativeName>
</protein>
<feature type="binding site" evidence="1">
    <location>
        <position position="121"/>
    </location>
    <ligand>
        <name>S-adenosyl-L-methionine</name>
        <dbReference type="ChEBI" id="CHEBI:59789"/>
    </ligand>
</feature>
<accession>A0A4R6RNR6</accession>
<proteinExistence type="inferred from homology"/>
<dbReference type="HAMAP" id="MF_00934">
    <property type="entry name" value="23SrRNA_methyltr_J"/>
    <property type="match status" value="1"/>
</dbReference>
<comment type="caution">
    <text evidence="2">The sequence shown here is derived from an EMBL/GenBank/DDBJ whole genome shotgun (WGS) entry which is preliminary data.</text>
</comment>
<name>A0A4R6RNR6_9BURK</name>
<dbReference type="SUPFAM" id="SSF53335">
    <property type="entry name" value="S-adenosyl-L-methionine-dependent methyltransferases"/>
    <property type="match status" value="1"/>
</dbReference>
<dbReference type="OrthoDB" id="9791274at2"/>
<evidence type="ECO:0000256" key="1">
    <source>
        <dbReference type="HAMAP-Rule" id="MF_00934"/>
    </source>
</evidence>
<evidence type="ECO:0000313" key="3">
    <source>
        <dbReference type="Proteomes" id="UP000294593"/>
    </source>
</evidence>
<dbReference type="EMBL" id="SNXW01000001">
    <property type="protein sequence ID" value="TDP88363.1"/>
    <property type="molecule type" value="Genomic_DNA"/>
</dbReference>
<keyword evidence="1 2" id="KW-0489">Methyltransferase</keyword>
<evidence type="ECO:0000313" key="2">
    <source>
        <dbReference type="EMBL" id="TDP88363.1"/>
    </source>
</evidence>
<comment type="similarity">
    <text evidence="1">Belongs to the RlmJ family.</text>
</comment>
<dbReference type="RefSeq" id="WP_133605983.1">
    <property type="nucleotide sequence ID" value="NZ_SNXW01000001.1"/>
</dbReference>
<dbReference type="PANTHER" id="PTHR37426:SF1">
    <property type="entry name" value="RIBOSOMAL RNA LARGE SUBUNIT METHYLTRANSFERASE J"/>
    <property type="match status" value="1"/>
</dbReference>
<dbReference type="GO" id="GO:0005829">
    <property type="term" value="C:cytosol"/>
    <property type="evidence" value="ECO:0007669"/>
    <property type="project" value="TreeGrafter"/>
</dbReference>
<organism evidence="2 3">
    <name type="scientific">Aquabacterium commune</name>
    <dbReference type="NCBI Taxonomy" id="70586"/>
    <lineage>
        <taxon>Bacteria</taxon>
        <taxon>Pseudomonadati</taxon>
        <taxon>Pseudomonadota</taxon>
        <taxon>Betaproteobacteria</taxon>
        <taxon>Burkholderiales</taxon>
        <taxon>Aquabacterium</taxon>
    </lineage>
</organism>
<reference evidence="2 3" key="1">
    <citation type="submission" date="2019-03" db="EMBL/GenBank/DDBJ databases">
        <title>Genomic Encyclopedia of Type Strains, Phase IV (KMG-IV): sequencing the most valuable type-strain genomes for metagenomic binning, comparative biology and taxonomic classification.</title>
        <authorList>
            <person name="Goeker M."/>
        </authorList>
    </citation>
    <scope>NUCLEOTIDE SEQUENCE [LARGE SCALE GENOMIC DNA]</scope>
    <source>
        <strain evidence="2 3">DSM 11901</strain>
    </source>
</reference>
<feature type="site" description="Interaction with substrate rRNA" evidence="1">
    <location>
        <position position="4"/>
    </location>
</feature>
<keyword evidence="3" id="KW-1185">Reference proteome</keyword>
<feature type="binding site" evidence="1">
    <location>
        <position position="168"/>
    </location>
    <ligand>
        <name>S-adenosyl-L-methionine</name>
        <dbReference type="ChEBI" id="CHEBI:59789"/>
    </ligand>
</feature>
<dbReference type="AlphaFoldDB" id="A0A4R6RNR6"/>
<keyword evidence="1" id="KW-0694">RNA-binding</keyword>
<keyword evidence="1 2" id="KW-0808">Transferase</keyword>
<dbReference type="InterPro" id="IPR007473">
    <property type="entry name" value="RlmJ"/>
</dbReference>
<comment type="catalytic activity">
    <reaction evidence="1">
        <text>adenosine(2030) in 23S rRNA + S-adenosyl-L-methionine = N(6)-methyladenosine(2030) in 23S rRNA + S-adenosyl-L-homocysteine + H(+)</text>
        <dbReference type="Rhea" id="RHEA:43736"/>
        <dbReference type="Rhea" id="RHEA-COMP:10668"/>
        <dbReference type="Rhea" id="RHEA-COMP:10669"/>
        <dbReference type="ChEBI" id="CHEBI:15378"/>
        <dbReference type="ChEBI" id="CHEBI:57856"/>
        <dbReference type="ChEBI" id="CHEBI:59789"/>
        <dbReference type="ChEBI" id="CHEBI:74411"/>
        <dbReference type="ChEBI" id="CHEBI:74449"/>
        <dbReference type="EC" id="2.1.1.266"/>
    </reaction>
</comment>
<keyword evidence="1" id="KW-0949">S-adenosyl-L-methionine</keyword>
<comment type="function">
    <text evidence="1">Specifically methylates the adenine in position 2030 of 23S rRNA.</text>
</comment>
<dbReference type="Pfam" id="PF04378">
    <property type="entry name" value="RsmJ"/>
    <property type="match status" value="1"/>
</dbReference>
<keyword evidence="1" id="KW-0698">rRNA processing</keyword>
<dbReference type="PANTHER" id="PTHR37426">
    <property type="entry name" value="RIBOSOMAL RNA LARGE SUBUNIT METHYLTRANSFERASE J"/>
    <property type="match status" value="1"/>
</dbReference>
<dbReference type="GO" id="GO:0003723">
    <property type="term" value="F:RNA binding"/>
    <property type="evidence" value="ECO:0007669"/>
    <property type="project" value="UniProtKB-UniRule"/>
</dbReference>
<feature type="binding site" evidence="1">
    <location>
        <position position="19"/>
    </location>
    <ligand>
        <name>S-adenosyl-L-methionine</name>
        <dbReference type="ChEBI" id="CHEBI:59789"/>
    </ligand>
</feature>
<gene>
    <name evidence="1" type="primary">rlmJ</name>
    <name evidence="2" type="ORF">EV672_101509</name>
</gene>
<feature type="active site" description="Proton acceptor" evidence="1">
    <location>
        <position position="168"/>
    </location>
</feature>
<feature type="binding site" evidence="1">
    <location>
        <position position="103"/>
    </location>
    <ligand>
        <name>S-adenosyl-L-methionine</name>
        <dbReference type="ChEBI" id="CHEBI:59789"/>
    </ligand>
</feature>
<feature type="binding site" evidence="1">
    <location>
        <begin position="147"/>
        <end position="148"/>
    </location>
    <ligand>
        <name>S-adenosyl-L-methionine</name>
        <dbReference type="ChEBI" id="CHEBI:59789"/>
    </ligand>
</feature>